<accession>A0ABR0JY69</accession>
<name>A0ABR0JY69_9EURO</name>
<proteinExistence type="predicted"/>
<protein>
    <submittedName>
        <fullName evidence="1">Uncharacterized protein</fullName>
    </submittedName>
</protein>
<evidence type="ECO:0000313" key="1">
    <source>
        <dbReference type="EMBL" id="KAK5079573.1"/>
    </source>
</evidence>
<gene>
    <name evidence="1" type="ORF">LTR24_009138</name>
</gene>
<keyword evidence="2" id="KW-1185">Reference proteome</keyword>
<reference evidence="1 2" key="1">
    <citation type="submission" date="2023-08" db="EMBL/GenBank/DDBJ databases">
        <title>Black Yeasts Isolated from many extreme environments.</title>
        <authorList>
            <person name="Coleine C."/>
            <person name="Stajich J.E."/>
            <person name="Selbmann L."/>
        </authorList>
    </citation>
    <scope>NUCLEOTIDE SEQUENCE [LARGE SCALE GENOMIC DNA]</scope>
    <source>
        <strain evidence="1 2">CCFEE 5885</strain>
    </source>
</reference>
<dbReference type="Proteomes" id="UP001345013">
    <property type="component" value="Unassembled WGS sequence"/>
</dbReference>
<organism evidence="1 2">
    <name type="scientific">Lithohypha guttulata</name>
    <dbReference type="NCBI Taxonomy" id="1690604"/>
    <lineage>
        <taxon>Eukaryota</taxon>
        <taxon>Fungi</taxon>
        <taxon>Dikarya</taxon>
        <taxon>Ascomycota</taxon>
        <taxon>Pezizomycotina</taxon>
        <taxon>Eurotiomycetes</taxon>
        <taxon>Chaetothyriomycetidae</taxon>
        <taxon>Chaetothyriales</taxon>
        <taxon>Trichomeriaceae</taxon>
        <taxon>Lithohypha</taxon>
    </lineage>
</organism>
<dbReference type="EMBL" id="JAVRRG010000185">
    <property type="protein sequence ID" value="KAK5079573.1"/>
    <property type="molecule type" value="Genomic_DNA"/>
</dbReference>
<comment type="caution">
    <text evidence="1">The sequence shown here is derived from an EMBL/GenBank/DDBJ whole genome shotgun (WGS) entry which is preliminary data.</text>
</comment>
<evidence type="ECO:0000313" key="2">
    <source>
        <dbReference type="Proteomes" id="UP001345013"/>
    </source>
</evidence>
<sequence>MAHLSVSPHYHSCYVLGAGIELYCNADDMPAEGYDLLSLARPHADSCYLIDRFVKYYDGLSRVQNVELTVGHSLAEEIFIASRAIHLLVQGKNVLFKLLPKFTRTFLDNYDAAAIQCLESYRLKGCRIFRCRSICFEGNKSDVSALVREVEGDTDPPQDMFPLWREAEDYMVAMPAVDENEVDLPPHLQGMSFDHNRRMAKNAVQAYDVYNAQEYIVDSVSQASELIRIWTDCQSARTKERYKTELTDLEERGKSISASLEALSSVPDYSMDESEG</sequence>